<keyword evidence="5" id="KW-1185">Reference proteome</keyword>
<sequence length="189" mass="21063">MFQWQKDQFAASTLNRLTLQHYAYVIKLLNPSHIWATVEAATVEVGPLGCEDEGATLWKFQPEYLSKFTKIRIAAADSIDSITFTYEDVYGREQNSQTYGGNGGKNHTFELKEHDEVITKLTGTYDDTTQIRSLAFYTSKGRKHGEYGANGSTYMSLPVAKGKIIGFFGSNGDHLNTIGVIIEASPYDN</sequence>
<feature type="domain" description="Jacalin-type lectin" evidence="3">
    <location>
        <begin position="42"/>
        <end position="184"/>
    </location>
</feature>
<dbReference type="InterPro" id="IPR033734">
    <property type="entry name" value="Jacalin-like_lectin_dom_plant"/>
</dbReference>
<keyword evidence="2" id="KW-0430">Lectin</keyword>
<evidence type="ECO:0000313" key="5">
    <source>
        <dbReference type="Proteomes" id="UP001172457"/>
    </source>
</evidence>
<evidence type="ECO:0000313" key="4">
    <source>
        <dbReference type="EMBL" id="KAJ9565582.1"/>
    </source>
</evidence>
<dbReference type="GO" id="GO:0030246">
    <property type="term" value="F:carbohydrate binding"/>
    <property type="evidence" value="ECO:0007669"/>
    <property type="project" value="UniProtKB-KW"/>
</dbReference>
<evidence type="ECO:0000256" key="1">
    <source>
        <dbReference type="ARBA" id="ARBA00006568"/>
    </source>
</evidence>
<dbReference type="SMART" id="SM00915">
    <property type="entry name" value="Jacalin"/>
    <property type="match status" value="1"/>
</dbReference>
<evidence type="ECO:0000259" key="3">
    <source>
        <dbReference type="PROSITE" id="PS51752"/>
    </source>
</evidence>
<dbReference type="PROSITE" id="PS51752">
    <property type="entry name" value="JACALIN_LECTIN"/>
    <property type="match status" value="1"/>
</dbReference>
<comment type="caution">
    <text evidence="4">The sequence shown here is derived from an EMBL/GenBank/DDBJ whole genome shotgun (WGS) entry which is preliminary data.</text>
</comment>
<dbReference type="InterPro" id="IPR036404">
    <property type="entry name" value="Jacalin-like_lectin_dom_sf"/>
</dbReference>
<evidence type="ECO:0000256" key="2">
    <source>
        <dbReference type="ARBA" id="ARBA00022734"/>
    </source>
</evidence>
<dbReference type="Pfam" id="PF01419">
    <property type="entry name" value="Jacalin"/>
    <property type="match status" value="1"/>
</dbReference>
<name>A0AA38WLU8_9ASTR</name>
<dbReference type="PANTHER" id="PTHR46506">
    <property type="entry name" value="OS05G0143600 PROTEIN"/>
    <property type="match status" value="1"/>
</dbReference>
<dbReference type="InterPro" id="IPR001229">
    <property type="entry name" value="Jacalin-like_lectin_dom"/>
</dbReference>
<organism evidence="4 5">
    <name type="scientific">Centaurea solstitialis</name>
    <name type="common">yellow star-thistle</name>
    <dbReference type="NCBI Taxonomy" id="347529"/>
    <lineage>
        <taxon>Eukaryota</taxon>
        <taxon>Viridiplantae</taxon>
        <taxon>Streptophyta</taxon>
        <taxon>Embryophyta</taxon>
        <taxon>Tracheophyta</taxon>
        <taxon>Spermatophyta</taxon>
        <taxon>Magnoliopsida</taxon>
        <taxon>eudicotyledons</taxon>
        <taxon>Gunneridae</taxon>
        <taxon>Pentapetalae</taxon>
        <taxon>asterids</taxon>
        <taxon>campanulids</taxon>
        <taxon>Asterales</taxon>
        <taxon>Asteraceae</taxon>
        <taxon>Carduoideae</taxon>
        <taxon>Cardueae</taxon>
        <taxon>Centaureinae</taxon>
        <taxon>Centaurea</taxon>
    </lineage>
</organism>
<dbReference type="CDD" id="cd09612">
    <property type="entry name" value="Jacalin"/>
    <property type="match status" value="1"/>
</dbReference>
<accession>A0AA38WLU8</accession>
<dbReference type="Gene3D" id="2.100.10.30">
    <property type="entry name" value="Jacalin-like lectin domain"/>
    <property type="match status" value="1"/>
</dbReference>
<dbReference type="EMBL" id="JARYMX010000001">
    <property type="protein sequence ID" value="KAJ9565582.1"/>
    <property type="molecule type" value="Genomic_DNA"/>
</dbReference>
<dbReference type="Proteomes" id="UP001172457">
    <property type="component" value="Chromosome 1"/>
</dbReference>
<comment type="similarity">
    <text evidence="1">Belongs to the jacalin lectin family.</text>
</comment>
<protein>
    <recommendedName>
        <fullName evidence="3">Jacalin-type lectin domain-containing protein</fullName>
    </recommendedName>
</protein>
<reference evidence="4" key="1">
    <citation type="submission" date="2023-03" db="EMBL/GenBank/DDBJ databases">
        <title>Chromosome-scale reference genome and RAD-based genetic map of yellow starthistle (Centaurea solstitialis) reveal putative structural variation and QTLs associated with invader traits.</title>
        <authorList>
            <person name="Reatini B."/>
            <person name="Cang F.A."/>
            <person name="Jiang Q."/>
            <person name="Mckibben M.T.W."/>
            <person name="Barker M.S."/>
            <person name="Rieseberg L.H."/>
            <person name="Dlugosch K.M."/>
        </authorList>
    </citation>
    <scope>NUCLEOTIDE SEQUENCE</scope>
    <source>
        <strain evidence="4">CAN-66</strain>
        <tissue evidence="4">Leaf</tissue>
    </source>
</reference>
<dbReference type="AlphaFoldDB" id="A0AA38WLU8"/>
<proteinExistence type="inferred from homology"/>
<dbReference type="SUPFAM" id="SSF51101">
    <property type="entry name" value="Mannose-binding lectins"/>
    <property type="match status" value="1"/>
</dbReference>
<gene>
    <name evidence="4" type="ORF">OSB04_001548</name>
</gene>